<accession>A0A3N2PTJ9</accession>
<reference evidence="1 2" key="1">
    <citation type="journal article" date="2018" name="Mol. Ecol.">
        <title>The obligate alkalophilic soda-lake fungus Sodiomyces alkalinus has shifted to a protein diet.</title>
        <authorList>
            <person name="Grum-Grzhimaylo A.A."/>
            <person name="Falkoski D.L."/>
            <person name="van den Heuvel J."/>
            <person name="Valero-Jimenez C.A."/>
            <person name="Min B."/>
            <person name="Choi I.G."/>
            <person name="Lipzen A."/>
            <person name="Daum C.G."/>
            <person name="Aanen D.K."/>
            <person name="Tsang A."/>
            <person name="Henrissat B."/>
            <person name="Bilanenko E.N."/>
            <person name="de Vries R.P."/>
            <person name="van Kan J.A.L."/>
            <person name="Grigoriev I.V."/>
            <person name="Debets A.J.M."/>
        </authorList>
    </citation>
    <scope>NUCLEOTIDE SEQUENCE [LARGE SCALE GENOMIC DNA]</scope>
    <source>
        <strain evidence="1 2">F11</strain>
    </source>
</reference>
<organism evidence="1 2">
    <name type="scientific">Sodiomyces alkalinus (strain CBS 110278 / VKM F-3762 / F11)</name>
    <name type="common">Alkaliphilic filamentous fungus</name>
    <dbReference type="NCBI Taxonomy" id="1314773"/>
    <lineage>
        <taxon>Eukaryota</taxon>
        <taxon>Fungi</taxon>
        <taxon>Dikarya</taxon>
        <taxon>Ascomycota</taxon>
        <taxon>Pezizomycotina</taxon>
        <taxon>Sordariomycetes</taxon>
        <taxon>Hypocreomycetidae</taxon>
        <taxon>Glomerellales</taxon>
        <taxon>Plectosphaerellaceae</taxon>
        <taxon>Sodiomyces</taxon>
    </lineage>
</organism>
<evidence type="ECO:0000313" key="1">
    <source>
        <dbReference type="EMBL" id="ROT37646.1"/>
    </source>
</evidence>
<name>A0A3N2PTJ9_SODAK</name>
<evidence type="ECO:0000313" key="2">
    <source>
        <dbReference type="Proteomes" id="UP000272025"/>
    </source>
</evidence>
<dbReference type="GeneID" id="39580768"/>
<proteinExistence type="predicted"/>
<gene>
    <name evidence="1" type="ORF">SODALDRAFT_334760</name>
</gene>
<keyword evidence="2" id="KW-1185">Reference proteome</keyword>
<dbReference type="Proteomes" id="UP000272025">
    <property type="component" value="Unassembled WGS sequence"/>
</dbReference>
<sequence>MRCDSIGSCCVIWITVVSGLPAGNLFPLDRISGMLQLVQKPSPRLGQEFFCPLFSLEHRGPPRNYTCTSLYWHQFRSGLSFHLTIIPI</sequence>
<dbReference type="RefSeq" id="XP_028465452.1">
    <property type="nucleotide sequence ID" value="XM_028612290.1"/>
</dbReference>
<protein>
    <submittedName>
        <fullName evidence="1">Uncharacterized protein</fullName>
    </submittedName>
</protein>
<dbReference type="AlphaFoldDB" id="A0A3N2PTJ9"/>
<dbReference type="EMBL" id="ML119057">
    <property type="protein sequence ID" value="ROT37646.1"/>
    <property type="molecule type" value="Genomic_DNA"/>
</dbReference>